<name>A0A4S4EEV2_CAMSN</name>
<dbReference type="Pfam" id="PF08276">
    <property type="entry name" value="PAN_2"/>
    <property type="match status" value="1"/>
</dbReference>
<keyword evidence="6" id="KW-0863">Zinc-finger</keyword>
<dbReference type="GO" id="GO:0008270">
    <property type="term" value="F:zinc ion binding"/>
    <property type="evidence" value="ECO:0007669"/>
    <property type="project" value="UniProtKB-KW"/>
</dbReference>
<keyword evidence="10" id="KW-1185">Reference proteome</keyword>
<sequence>MARTCDIGDPFSKLERMKLPDYSISLGNMTTVSQCELECSKNCTCAAYAYTNVSSEAVSCMHWFGDIMDLKGNDINGEDLYVRIHDSDQGRVDRSAHELDANSKASVDDSNNGELLSFSLRSILAATDNFSEANKLGEGGYGLVLQEVAIKKQSKTSLQGTSWENWKQGSYLEFIDPSIKDTCNFKEALKSIAVRLLCVQEFPGDRPTMYDAVLMLSNENASVPSPKEPAFSSCKRSNTVNYPSQTSSSYSNNEVTISMLEAW</sequence>
<dbReference type="EMBL" id="SDRB02005449">
    <property type="protein sequence ID" value="THG14296.1"/>
    <property type="molecule type" value="Genomic_DNA"/>
</dbReference>
<dbReference type="InterPro" id="IPR007527">
    <property type="entry name" value="Znf_SWIM"/>
</dbReference>
<organism evidence="9 10">
    <name type="scientific">Camellia sinensis var. sinensis</name>
    <name type="common">China tea</name>
    <dbReference type="NCBI Taxonomy" id="542762"/>
    <lineage>
        <taxon>Eukaryota</taxon>
        <taxon>Viridiplantae</taxon>
        <taxon>Streptophyta</taxon>
        <taxon>Embryophyta</taxon>
        <taxon>Tracheophyta</taxon>
        <taxon>Spermatophyta</taxon>
        <taxon>Magnoliopsida</taxon>
        <taxon>eudicotyledons</taxon>
        <taxon>Gunneridae</taxon>
        <taxon>Pentapetalae</taxon>
        <taxon>asterids</taxon>
        <taxon>Ericales</taxon>
        <taxon>Theaceae</taxon>
        <taxon>Camellia</taxon>
    </lineage>
</organism>
<evidence type="ECO:0000256" key="5">
    <source>
        <dbReference type="ARBA" id="ARBA00022840"/>
    </source>
</evidence>
<dbReference type="AlphaFoldDB" id="A0A4S4EEV2"/>
<evidence type="ECO:0000256" key="4">
    <source>
        <dbReference type="ARBA" id="ARBA00022777"/>
    </source>
</evidence>
<dbReference type="PROSITE" id="PS50966">
    <property type="entry name" value="ZF_SWIM"/>
    <property type="match status" value="1"/>
</dbReference>
<reference evidence="9 10" key="1">
    <citation type="journal article" date="2018" name="Proc. Natl. Acad. Sci. U.S.A.">
        <title>Draft genome sequence of Camellia sinensis var. sinensis provides insights into the evolution of the tea genome and tea quality.</title>
        <authorList>
            <person name="Wei C."/>
            <person name="Yang H."/>
            <person name="Wang S."/>
            <person name="Zhao J."/>
            <person name="Liu C."/>
            <person name="Gao L."/>
            <person name="Xia E."/>
            <person name="Lu Y."/>
            <person name="Tai Y."/>
            <person name="She G."/>
            <person name="Sun J."/>
            <person name="Cao H."/>
            <person name="Tong W."/>
            <person name="Gao Q."/>
            <person name="Li Y."/>
            <person name="Deng W."/>
            <person name="Jiang X."/>
            <person name="Wang W."/>
            <person name="Chen Q."/>
            <person name="Zhang S."/>
            <person name="Li H."/>
            <person name="Wu J."/>
            <person name="Wang P."/>
            <person name="Li P."/>
            <person name="Shi C."/>
            <person name="Zheng F."/>
            <person name="Jian J."/>
            <person name="Huang B."/>
            <person name="Shan D."/>
            <person name="Shi M."/>
            <person name="Fang C."/>
            <person name="Yue Y."/>
            <person name="Li F."/>
            <person name="Li D."/>
            <person name="Wei S."/>
            <person name="Han B."/>
            <person name="Jiang C."/>
            <person name="Yin Y."/>
            <person name="Xia T."/>
            <person name="Zhang Z."/>
            <person name="Bennetzen J.L."/>
            <person name="Zhao S."/>
            <person name="Wan X."/>
        </authorList>
    </citation>
    <scope>NUCLEOTIDE SEQUENCE [LARGE SCALE GENOMIC DNA]</scope>
    <source>
        <strain evidence="10">cv. Shuchazao</strain>
        <tissue evidence="9">Leaf</tissue>
    </source>
</reference>
<dbReference type="PROSITE" id="PS50948">
    <property type="entry name" value="PAN"/>
    <property type="match status" value="1"/>
</dbReference>
<gene>
    <name evidence="9" type="ORF">TEA_008874</name>
</gene>
<dbReference type="SUPFAM" id="SSF57414">
    <property type="entry name" value="Hairpin loop containing domain-like"/>
    <property type="match status" value="1"/>
</dbReference>
<keyword evidence="4" id="KW-0418">Kinase</keyword>
<dbReference type="GO" id="GO:0005524">
    <property type="term" value="F:ATP binding"/>
    <property type="evidence" value="ECO:0007669"/>
    <property type="project" value="UniProtKB-KW"/>
</dbReference>
<keyword evidence="6" id="KW-0479">Metal-binding</keyword>
<dbReference type="Gene3D" id="3.30.200.20">
    <property type="entry name" value="Phosphorylase Kinase, domain 1"/>
    <property type="match status" value="1"/>
</dbReference>
<dbReference type="CDD" id="cd01098">
    <property type="entry name" value="PAN_AP_plant"/>
    <property type="match status" value="1"/>
</dbReference>
<evidence type="ECO:0000259" key="7">
    <source>
        <dbReference type="PROSITE" id="PS50948"/>
    </source>
</evidence>
<dbReference type="InterPro" id="IPR003609">
    <property type="entry name" value="Pan_app"/>
</dbReference>
<keyword evidence="2" id="KW-0808">Transferase</keyword>
<evidence type="ECO:0000256" key="1">
    <source>
        <dbReference type="ARBA" id="ARBA00022527"/>
    </source>
</evidence>
<feature type="domain" description="SWIM-type" evidence="8">
    <location>
        <begin position="22"/>
        <end position="71"/>
    </location>
</feature>
<accession>A0A4S4EEV2</accession>
<evidence type="ECO:0000259" key="8">
    <source>
        <dbReference type="PROSITE" id="PS50966"/>
    </source>
</evidence>
<feature type="domain" description="Apple" evidence="7">
    <location>
        <begin position="5"/>
        <end position="85"/>
    </location>
</feature>
<dbReference type="Proteomes" id="UP000306102">
    <property type="component" value="Unassembled WGS sequence"/>
</dbReference>
<evidence type="ECO:0000256" key="2">
    <source>
        <dbReference type="ARBA" id="ARBA00022679"/>
    </source>
</evidence>
<evidence type="ECO:0000256" key="3">
    <source>
        <dbReference type="ARBA" id="ARBA00022741"/>
    </source>
</evidence>
<evidence type="ECO:0000313" key="10">
    <source>
        <dbReference type="Proteomes" id="UP000306102"/>
    </source>
</evidence>
<dbReference type="PANTHER" id="PTHR27002">
    <property type="entry name" value="RECEPTOR-LIKE SERINE/THREONINE-PROTEIN KINASE SD1-8"/>
    <property type="match status" value="1"/>
</dbReference>
<dbReference type="GO" id="GO:0005886">
    <property type="term" value="C:plasma membrane"/>
    <property type="evidence" value="ECO:0007669"/>
    <property type="project" value="TreeGrafter"/>
</dbReference>
<evidence type="ECO:0000313" key="9">
    <source>
        <dbReference type="EMBL" id="THG14296.1"/>
    </source>
</evidence>
<keyword evidence="5" id="KW-0067">ATP-binding</keyword>
<proteinExistence type="predicted"/>
<dbReference type="GO" id="GO:0004674">
    <property type="term" value="F:protein serine/threonine kinase activity"/>
    <property type="evidence" value="ECO:0007669"/>
    <property type="project" value="UniProtKB-KW"/>
</dbReference>
<keyword evidence="6" id="KW-0862">Zinc</keyword>
<keyword evidence="1" id="KW-0723">Serine/threonine-protein kinase</keyword>
<evidence type="ECO:0008006" key="11">
    <source>
        <dbReference type="Google" id="ProtNLM"/>
    </source>
</evidence>
<evidence type="ECO:0000256" key="6">
    <source>
        <dbReference type="PROSITE-ProRule" id="PRU00325"/>
    </source>
</evidence>
<comment type="caution">
    <text evidence="9">The sequence shown here is derived from an EMBL/GenBank/DDBJ whole genome shotgun (WGS) entry which is preliminary data.</text>
</comment>
<dbReference type="SMART" id="SM00473">
    <property type="entry name" value="PAN_AP"/>
    <property type="match status" value="1"/>
</dbReference>
<protein>
    <recommendedName>
        <fullName evidence="11">Apple domain-containing protein</fullName>
    </recommendedName>
</protein>
<keyword evidence="3" id="KW-0547">Nucleotide-binding</keyword>